<evidence type="ECO:0000313" key="2">
    <source>
        <dbReference type="EMBL" id="MFC6905947.1"/>
    </source>
</evidence>
<keyword evidence="3" id="KW-1185">Reference proteome</keyword>
<feature type="transmembrane region" description="Helical" evidence="1">
    <location>
        <begin position="6"/>
        <end position="24"/>
    </location>
</feature>
<dbReference type="RefSeq" id="WP_340604477.1">
    <property type="nucleotide sequence ID" value="NZ_JBBMXV010000003.1"/>
</dbReference>
<dbReference type="Pfam" id="PF12650">
    <property type="entry name" value="DUF3784"/>
    <property type="match status" value="1"/>
</dbReference>
<sequence length="98" mass="10477">MAPELAVVLWISGFVLVGLGLLIRNGYPELIAGYDPETAADPEKLVAFVGRWTIYLGAVIVASGFVPARHWGGWFAPVFVAVTSLVSLRMVVGASRYG</sequence>
<evidence type="ECO:0000313" key="3">
    <source>
        <dbReference type="Proteomes" id="UP001596312"/>
    </source>
</evidence>
<feature type="transmembrane region" description="Helical" evidence="1">
    <location>
        <begin position="45"/>
        <end position="65"/>
    </location>
</feature>
<protein>
    <submittedName>
        <fullName evidence="2">DUF3784 domain-containing protein</fullName>
    </submittedName>
</protein>
<accession>A0ABD5V8T1</accession>
<proteinExistence type="predicted"/>
<dbReference type="Proteomes" id="UP001596312">
    <property type="component" value="Unassembled WGS sequence"/>
</dbReference>
<dbReference type="EMBL" id="JBHSXQ010000003">
    <property type="protein sequence ID" value="MFC6905947.1"/>
    <property type="molecule type" value="Genomic_DNA"/>
</dbReference>
<evidence type="ECO:0000256" key="1">
    <source>
        <dbReference type="SAM" id="Phobius"/>
    </source>
</evidence>
<feature type="transmembrane region" description="Helical" evidence="1">
    <location>
        <begin position="71"/>
        <end position="92"/>
    </location>
</feature>
<comment type="caution">
    <text evidence="2">The sequence shown here is derived from an EMBL/GenBank/DDBJ whole genome shotgun (WGS) entry which is preliminary data.</text>
</comment>
<gene>
    <name evidence="2" type="ORF">ACFQGH_12165</name>
</gene>
<keyword evidence="1" id="KW-0812">Transmembrane</keyword>
<dbReference type="InterPro" id="IPR017259">
    <property type="entry name" value="UCP037672"/>
</dbReference>
<keyword evidence="1" id="KW-1133">Transmembrane helix</keyword>
<keyword evidence="1" id="KW-0472">Membrane</keyword>
<reference evidence="2 3" key="1">
    <citation type="journal article" date="2019" name="Int. J. Syst. Evol. Microbiol.">
        <title>The Global Catalogue of Microorganisms (GCM) 10K type strain sequencing project: providing services to taxonomists for standard genome sequencing and annotation.</title>
        <authorList>
            <consortium name="The Broad Institute Genomics Platform"/>
            <consortium name="The Broad Institute Genome Sequencing Center for Infectious Disease"/>
            <person name="Wu L."/>
            <person name="Ma J."/>
        </authorList>
    </citation>
    <scope>NUCLEOTIDE SEQUENCE [LARGE SCALE GENOMIC DNA]</scope>
    <source>
        <strain evidence="2 3">CGMCC 1.3240</strain>
    </source>
</reference>
<organism evidence="2 3">
    <name type="scientific">Halalkalicoccus tibetensis</name>
    <dbReference type="NCBI Taxonomy" id="175632"/>
    <lineage>
        <taxon>Archaea</taxon>
        <taxon>Methanobacteriati</taxon>
        <taxon>Methanobacteriota</taxon>
        <taxon>Stenosarchaea group</taxon>
        <taxon>Halobacteria</taxon>
        <taxon>Halobacteriales</taxon>
        <taxon>Halococcaceae</taxon>
        <taxon>Halalkalicoccus</taxon>
    </lineage>
</organism>
<name>A0ABD5V8T1_9EURY</name>
<dbReference type="AlphaFoldDB" id="A0ABD5V8T1"/>